<evidence type="ECO:0000313" key="2">
    <source>
        <dbReference type="EMBL" id="BAU52667.1"/>
    </source>
</evidence>
<evidence type="ECO:0008006" key="4">
    <source>
        <dbReference type="Google" id="ProtNLM"/>
    </source>
</evidence>
<accession>A0A110B0V7</accession>
<gene>
    <name evidence="2" type="ORF">MgSA37_00829</name>
</gene>
<dbReference type="Pfam" id="PF13787">
    <property type="entry name" value="HXXEE"/>
    <property type="match status" value="1"/>
</dbReference>
<feature type="transmembrane region" description="Helical" evidence="1">
    <location>
        <begin position="27"/>
        <end position="48"/>
    </location>
</feature>
<evidence type="ECO:0000313" key="3">
    <source>
        <dbReference type="Proteomes" id="UP000218263"/>
    </source>
</evidence>
<dbReference type="InterPro" id="IPR025671">
    <property type="entry name" value="HXXEE"/>
</dbReference>
<name>A0A110B0V7_9SPHI</name>
<sequence length="209" mass="23535">MLQRPGQPGLAVDINVCAQTLISQKPILASVALILSFTPPIAIIFSIFRFLNRLLMKPDYLFWVAVAAYAFHILEEYSYDWKTWSQKIMKLDVDWTTFYVMNTAVLFLGLSCAEVGWAHPTFSLIFPAAMLVNAIIFHIIPYVRAKRKFSPGMFTAIFLFLPIGLGSYKVAMDMGVLTKALVISGVCGALVMAFPYFLLKTKNLDFFKP</sequence>
<feature type="transmembrane region" description="Helical" evidence="1">
    <location>
        <begin position="180"/>
        <end position="199"/>
    </location>
</feature>
<dbReference type="KEGG" id="mgot:MgSA37_00829"/>
<feature type="transmembrane region" description="Helical" evidence="1">
    <location>
        <begin position="60"/>
        <end position="77"/>
    </location>
</feature>
<keyword evidence="3" id="KW-1185">Reference proteome</keyword>
<dbReference type="EMBL" id="AP017313">
    <property type="protein sequence ID" value="BAU52667.1"/>
    <property type="molecule type" value="Genomic_DNA"/>
</dbReference>
<evidence type="ECO:0000256" key="1">
    <source>
        <dbReference type="SAM" id="Phobius"/>
    </source>
</evidence>
<reference evidence="2 3" key="1">
    <citation type="submission" date="2015-12" db="EMBL/GenBank/DDBJ databases">
        <title>Genome sequence of Mucilaginibacter gotjawali.</title>
        <authorList>
            <person name="Lee J.S."/>
            <person name="Lee K.C."/>
            <person name="Kim K.K."/>
            <person name="Lee B.W."/>
        </authorList>
    </citation>
    <scope>NUCLEOTIDE SEQUENCE [LARGE SCALE GENOMIC DNA]</scope>
    <source>
        <strain evidence="2 3">SA3-7</strain>
    </source>
</reference>
<keyword evidence="1" id="KW-1133">Transmembrane helix</keyword>
<organism evidence="2 3">
    <name type="scientific">Mucilaginibacter gotjawali</name>
    <dbReference type="NCBI Taxonomy" id="1550579"/>
    <lineage>
        <taxon>Bacteria</taxon>
        <taxon>Pseudomonadati</taxon>
        <taxon>Bacteroidota</taxon>
        <taxon>Sphingobacteriia</taxon>
        <taxon>Sphingobacteriales</taxon>
        <taxon>Sphingobacteriaceae</taxon>
        <taxon>Mucilaginibacter</taxon>
    </lineage>
</organism>
<proteinExistence type="predicted"/>
<feature type="transmembrane region" description="Helical" evidence="1">
    <location>
        <begin position="150"/>
        <end position="168"/>
    </location>
</feature>
<keyword evidence="1" id="KW-0472">Membrane</keyword>
<dbReference type="AlphaFoldDB" id="A0A110B0V7"/>
<protein>
    <recommendedName>
        <fullName evidence="4">HXXEE domain-containing protein</fullName>
    </recommendedName>
</protein>
<feature type="transmembrane region" description="Helical" evidence="1">
    <location>
        <begin position="98"/>
        <end position="118"/>
    </location>
</feature>
<dbReference type="Proteomes" id="UP000218263">
    <property type="component" value="Chromosome"/>
</dbReference>
<keyword evidence="1" id="KW-0812">Transmembrane</keyword>
<feature type="transmembrane region" description="Helical" evidence="1">
    <location>
        <begin position="124"/>
        <end position="143"/>
    </location>
</feature>